<protein>
    <submittedName>
        <fullName evidence="3">Glyoxalase/Bleomycin resistance protein/Dioxygenase superfamily protein</fullName>
    </submittedName>
</protein>
<dbReference type="EMBL" id="FNGI01000002">
    <property type="protein sequence ID" value="SDL25769.1"/>
    <property type="molecule type" value="Genomic_DNA"/>
</dbReference>
<name>A0A1G9IKJ7_9GAMM</name>
<feature type="domain" description="VOC" evidence="2">
    <location>
        <begin position="6"/>
        <end position="132"/>
    </location>
</feature>
<dbReference type="Proteomes" id="UP000198654">
    <property type="component" value="Unassembled WGS sequence"/>
</dbReference>
<keyword evidence="3" id="KW-0560">Oxidoreductase</keyword>
<evidence type="ECO:0000313" key="3">
    <source>
        <dbReference type="EMBL" id="SDL25769.1"/>
    </source>
</evidence>
<keyword evidence="3" id="KW-0223">Dioxygenase</keyword>
<organism evidence="3 4">
    <name type="scientific">Modicisalibacter muralis</name>
    <dbReference type="NCBI Taxonomy" id="119000"/>
    <lineage>
        <taxon>Bacteria</taxon>
        <taxon>Pseudomonadati</taxon>
        <taxon>Pseudomonadota</taxon>
        <taxon>Gammaproteobacteria</taxon>
        <taxon>Oceanospirillales</taxon>
        <taxon>Halomonadaceae</taxon>
        <taxon>Modicisalibacter</taxon>
    </lineage>
</organism>
<evidence type="ECO:0000256" key="1">
    <source>
        <dbReference type="SAM" id="MobiDB-lite"/>
    </source>
</evidence>
<accession>A0A1G9IKJ7</accession>
<gene>
    <name evidence="3" type="ORF">SAMN05661010_01236</name>
</gene>
<dbReference type="PANTHER" id="PTHR21366">
    <property type="entry name" value="GLYOXALASE FAMILY PROTEIN"/>
    <property type="match status" value="1"/>
</dbReference>
<dbReference type="InterPro" id="IPR037523">
    <property type="entry name" value="VOC_core"/>
</dbReference>
<dbReference type="InterPro" id="IPR029068">
    <property type="entry name" value="Glyas_Bleomycin-R_OHBP_Dase"/>
</dbReference>
<dbReference type="RefSeq" id="WP_089726570.1">
    <property type="nucleotide sequence ID" value="NZ_FNGI01000002.1"/>
</dbReference>
<sequence length="136" mass="14576">MIHIREIDHVVLRVTNLETILSFYESVLGCRVEKRNDAAGLVQLRAGRSLIDLVPVDGKLGKMGGAAPGREGHNVDHVCLRVEPFDAEAIRGHLLSLGVGVGDVEQRYGAEGTGPSLYLSDPEGNTIELKGPPNSP</sequence>
<dbReference type="PROSITE" id="PS51819">
    <property type="entry name" value="VOC"/>
    <property type="match status" value="1"/>
</dbReference>
<dbReference type="SUPFAM" id="SSF54593">
    <property type="entry name" value="Glyoxalase/Bleomycin resistance protein/Dihydroxybiphenyl dioxygenase"/>
    <property type="match status" value="1"/>
</dbReference>
<evidence type="ECO:0000259" key="2">
    <source>
        <dbReference type="PROSITE" id="PS51819"/>
    </source>
</evidence>
<dbReference type="STRING" id="119000.SAMN05661010_01236"/>
<dbReference type="OrthoDB" id="9812656at2"/>
<dbReference type="InterPro" id="IPR050383">
    <property type="entry name" value="GlyoxalaseI/FosfomycinResist"/>
</dbReference>
<dbReference type="Gene3D" id="3.10.180.10">
    <property type="entry name" value="2,3-Dihydroxybiphenyl 1,2-Dioxygenase, domain 1"/>
    <property type="match status" value="1"/>
</dbReference>
<proteinExistence type="predicted"/>
<dbReference type="InterPro" id="IPR004360">
    <property type="entry name" value="Glyas_Fos-R_dOase_dom"/>
</dbReference>
<dbReference type="Pfam" id="PF00903">
    <property type="entry name" value="Glyoxalase"/>
    <property type="match status" value="1"/>
</dbReference>
<dbReference type="PANTHER" id="PTHR21366:SF14">
    <property type="entry name" value="GLYOXALASE DOMAIN-CONTAINING PROTEIN 5"/>
    <property type="match status" value="1"/>
</dbReference>
<reference evidence="3 4" key="1">
    <citation type="submission" date="2016-10" db="EMBL/GenBank/DDBJ databases">
        <authorList>
            <person name="de Groot N.N."/>
        </authorList>
    </citation>
    <scope>NUCLEOTIDE SEQUENCE [LARGE SCALE GENOMIC DNA]</scope>
    <source>
        <strain evidence="3 4">DSM 14789</strain>
    </source>
</reference>
<dbReference type="AlphaFoldDB" id="A0A1G9IKJ7"/>
<evidence type="ECO:0000313" key="4">
    <source>
        <dbReference type="Proteomes" id="UP000198654"/>
    </source>
</evidence>
<dbReference type="GO" id="GO:0051213">
    <property type="term" value="F:dioxygenase activity"/>
    <property type="evidence" value="ECO:0007669"/>
    <property type="project" value="UniProtKB-KW"/>
</dbReference>
<feature type="region of interest" description="Disordered" evidence="1">
    <location>
        <begin position="112"/>
        <end position="136"/>
    </location>
</feature>
<keyword evidence="4" id="KW-1185">Reference proteome</keyword>